<dbReference type="EMBL" id="PGGC01000200">
    <property type="protein sequence ID" value="PJG57534.1"/>
    <property type="molecule type" value="Genomic_DNA"/>
</dbReference>
<dbReference type="InterPro" id="IPR029751">
    <property type="entry name" value="Ribosomal_L25_dom"/>
</dbReference>
<name>A0A2H9U0J8_9GAMM</name>
<dbReference type="SUPFAM" id="SSF50715">
    <property type="entry name" value="Ribosomal protein L25-like"/>
    <property type="match status" value="1"/>
</dbReference>
<dbReference type="OrthoDB" id="9806411at2"/>
<evidence type="ECO:0000256" key="3">
    <source>
        <dbReference type="ARBA" id="ARBA00022980"/>
    </source>
</evidence>
<keyword evidence="1 5" id="KW-0699">rRNA-binding</keyword>
<evidence type="ECO:0000259" key="6">
    <source>
        <dbReference type="Pfam" id="PF01386"/>
    </source>
</evidence>
<keyword evidence="3 5" id="KW-0689">Ribosomal protein</keyword>
<dbReference type="GO" id="GO:0008097">
    <property type="term" value="F:5S rRNA binding"/>
    <property type="evidence" value="ECO:0007669"/>
    <property type="project" value="InterPro"/>
</dbReference>
<dbReference type="AlphaFoldDB" id="A0A2H9U0J8"/>
<dbReference type="Pfam" id="PF01386">
    <property type="entry name" value="Ribosomal_L25p"/>
    <property type="match status" value="1"/>
</dbReference>
<dbReference type="InterPro" id="IPR020055">
    <property type="entry name" value="Ribosomal_bL25_short"/>
</dbReference>
<keyword evidence="4 5" id="KW-0687">Ribonucleoprotein</keyword>
<keyword evidence="2 5" id="KW-0694">RNA-binding</keyword>
<feature type="domain" description="Large ribosomal subunit protein bL25 L25" evidence="6">
    <location>
        <begin position="33"/>
        <end position="119"/>
    </location>
</feature>
<comment type="caution">
    <text evidence="7">The sequence shown here is derived from an EMBL/GenBank/DDBJ whole genome shotgun (WGS) entry which is preliminary data.</text>
</comment>
<reference evidence="7 8" key="1">
    <citation type="submission" date="2017-11" db="EMBL/GenBank/DDBJ databases">
        <title>Draft genome sequence of environmental isolate Aeromonas cavernicola sp. nov. MDC 2508.</title>
        <authorList>
            <person name="Colston S.M."/>
            <person name="Navarro A."/>
            <person name="Martinez-Murcia A.J."/>
            <person name="Graf J."/>
        </authorList>
    </citation>
    <scope>NUCLEOTIDE SEQUENCE [LARGE SCALE GENOMIC DNA]</scope>
    <source>
        <strain evidence="7 8">MDC 2508</strain>
    </source>
</reference>
<evidence type="ECO:0000313" key="7">
    <source>
        <dbReference type="EMBL" id="PJG57534.1"/>
    </source>
</evidence>
<organism evidence="7 8">
    <name type="scientific">Aeromonas cavernicola</name>
    <dbReference type="NCBI Taxonomy" id="1006623"/>
    <lineage>
        <taxon>Bacteria</taxon>
        <taxon>Pseudomonadati</taxon>
        <taxon>Pseudomonadota</taxon>
        <taxon>Gammaproteobacteria</taxon>
        <taxon>Aeromonadales</taxon>
        <taxon>Aeromonadaceae</taxon>
        <taxon>Aeromonas</taxon>
    </lineage>
</organism>
<sequence length="122" mass="13880">MLVFALVLRGGDRSQSTPYIHLYEINTMSFVFQAEVRSDLGKGASRRLRHADQVPAIVYGAGKEAQSITVDHKKFILAQEKPEFYESVLTLVINGEEVNVKVKAIQRHPVRYKLVHLDFVRV</sequence>
<dbReference type="GO" id="GO:0022625">
    <property type="term" value="C:cytosolic large ribosomal subunit"/>
    <property type="evidence" value="ECO:0007669"/>
    <property type="project" value="TreeGrafter"/>
</dbReference>
<dbReference type="GO" id="GO:0006412">
    <property type="term" value="P:translation"/>
    <property type="evidence" value="ECO:0007669"/>
    <property type="project" value="UniProtKB-UniRule"/>
</dbReference>
<evidence type="ECO:0000256" key="1">
    <source>
        <dbReference type="ARBA" id="ARBA00022730"/>
    </source>
</evidence>
<dbReference type="Gene3D" id="2.40.240.10">
    <property type="entry name" value="Ribosomal Protein L25, Chain P"/>
    <property type="match status" value="1"/>
</dbReference>
<dbReference type="FunFam" id="2.40.240.10:FF:000002">
    <property type="entry name" value="50S ribosomal protein L25"/>
    <property type="match status" value="1"/>
</dbReference>
<protein>
    <recommendedName>
        <fullName evidence="5">Large ribosomal subunit protein bL25</fullName>
    </recommendedName>
</protein>
<comment type="function">
    <text evidence="5">This is one of the proteins that binds to the 5S RNA in the ribosome where it forms part of the central protuberance.</text>
</comment>
<dbReference type="GO" id="GO:0003735">
    <property type="term" value="F:structural constituent of ribosome"/>
    <property type="evidence" value="ECO:0007669"/>
    <property type="project" value="InterPro"/>
</dbReference>
<evidence type="ECO:0000256" key="5">
    <source>
        <dbReference type="HAMAP-Rule" id="MF_01336"/>
    </source>
</evidence>
<comment type="subunit">
    <text evidence="5">Part of the 50S ribosomal subunit; part of the 5S rRNA/L5/L18/L25 subcomplex. Contacts the 5S rRNA. Binds to the 5S rRNA independently of L5 and L18.</text>
</comment>
<dbReference type="InterPro" id="IPR020056">
    <property type="entry name" value="Rbsml_bL25/Gln-tRNA_synth_N"/>
</dbReference>
<dbReference type="Proteomes" id="UP000235861">
    <property type="component" value="Unassembled WGS sequence"/>
</dbReference>
<dbReference type="HAMAP" id="MF_01336">
    <property type="entry name" value="Ribosomal_bL25"/>
    <property type="match status" value="1"/>
</dbReference>
<proteinExistence type="inferred from homology"/>
<gene>
    <name evidence="5" type="primary">rplY</name>
    <name evidence="7" type="ORF">CUC53_17415</name>
</gene>
<dbReference type="PANTHER" id="PTHR33284:SF1">
    <property type="entry name" value="RIBOSOMAL PROTEIN L25_GLN-TRNA SYNTHETASE, ANTI-CODON-BINDING DOMAIN-CONTAINING PROTEIN"/>
    <property type="match status" value="1"/>
</dbReference>
<evidence type="ECO:0000256" key="2">
    <source>
        <dbReference type="ARBA" id="ARBA00022884"/>
    </source>
</evidence>
<accession>A0A2H9U0J8</accession>
<dbReference type="PANTHER" id="PTHR33284">
    <property type="entry name" value="RIBOSOMAL PROTEIN L25/GLN-TRNA SYNTHETASE, ANTI-CODON-BINDING DOMAIN-CONTAINING PROTEIN"/>
    <property type="match status" value="1"/>
</dbReference>
<dbReference type="InterPro" id="IPR020930">
    <property type="entry name" value="Ribosomal_uL5_bac-type"/>
</dbReference>
<dbReference type="InterPro" id="IPR011035">
    <property type="entry name" value="Ribosomal_bL25/Gln-tRNA_synth"/>
</dbReference>
<comment type="similarity">
    <text evidence="5">Belongs to the bacterial ribosomal protein bL25 family.</text>
</comment>
<dbReference type="CDD" id="cd00495">
    <property type="entry name" value="Ribosomal_L25_TL5_CTC"/>
    <property type="match status" value="1"/>
</dbReference>
<dbReference type="InterPro" id="IPR001021">
    <property type="entry name" value="Ribosomal_bL25_long"/>
</dbReference>
<keyword evidence="8" id="KW-1185">Reference proteome</keyword>
<evidence type="ECO:0000256" key="4">
    <source>
        <dbReference type="ARBA" id="ARBA00023274"/>
    </source>
</evidence>
<dbReference type="NCBIfam" id="NF004612">
    <property type="entry name" value="PRK05943.1"/>
    <property type="match status" value="1"/>
</dbReference>
<evidence type="ECO:0000313" key="8">
    <source>
        <dbReference type="Proteomes" id="UP000235861"/>
    </source>
</evidence>
<dbReference type="NCBIfam" id="TIGR00731">
    <property type="entry name" value="bL25_bact_ctc"/>
    <property type="match status" value="1"/>
</dbReference>